<dbReference type="Pfam" id="PF00067">
    <property type="entry name" value="p450"/>
    <property type="match status" value="1"/>
</dbReference>
<dbReference type="PANTHER" id="PTHR47582">
    <property type="entry name" value="P450, PUTATIVE (EUROFUNG)-RELATED"/>
    <property type="match status" value="1"/>
</dbReference>
<dbReference type="SUPFAM" id="SSF48264">
    <property type="entry name" value="Cytochrome P450"/>
    <property type="match status" value="1"/>
</dbReference>
<keyword evidence="5" id="KW-0349">Heme</keyword>
<comment type="caution">
    <text evidence="7">The sequence shown here is derived from an EMBL/GenBank/DDBJ whole genome shotgun (WGS) entry which is preliminary data.</text>
</comment>
<dbReference type="PANTHER" id="PTHR47582:SF1">
    <property type="entry name" value="P450, PUTATIVE (EUROFUNG)-RELATED"/>
    <property type="match status" value="1"/>
</dbReference>
<dbReference type="Gene3D" id="1.10.630.10">
    <property type="entry name" value="Cytochrome P450"/>
    <property type="match status" value="1"/>
</dbReference>
<accession>A0A9P4S6Z7</accession>
<evidence type="ECO:0000256" key="5">
    <source>
        <dbReference type="PIRSR" id="PIRSR602403-1"/>
    </source>
</evidence>
<evidence type="ECO:0000313" key="7">
    <source>
        <dbReference type="EMBL" id="KAF2837293.1"/>
    </source>
</evidence>
<keyword evidence="6" id="KW-0472">Membrane</keyword>
<keyword evidence="4 5" id="KW-0408">Iron</keyword>
<dbReference type="GO" id="GO:0005506">
    <property type="term" value="F:iron ion binding"/>
    <property type="evidence" value="ECO:0007669"/>
    <property type="project" value="InterPro"/>
</dbReference>
<dbReference type="InterPro" id="IPR001128">
    <property type="entry name" value="Cyt_P450"/>
</dbReference>
<name>A0A9P4S6Z7_9PEZI</name>
<dbReference type="EMBL" id="MU006100">
    <property type="protein sequence ID" value="KAF2837293.1"/>
    <property type="molecule type" value="Genomic_DNA"/>
</dbReference>
<dbReference type="CDD" id="cd11040">
    <property type="entry name" value="CYP7_CYP8-like"/>
    <property type="match status" value="1"/>
</dbReference>
<keyword evidence="6" id="KW-0812">Transmembrane</keyword>
<feature type="binding site" description="axial binding residue" evidence="5">
    <location>
        <position position="466"/>
    </location>
    <ligand>
        <name>heme</name>
        <dbReference type="ChEBI" id="CHEBI:30413"/>
    </ligand>
    <ligandPart>
        <name>Fe</name>
        <dbReference type="ChEBI" id="CHEBI:18248"/>
    </ligandPart>
</feature>
<evidence type="ECO:0000256" key="2">
    <source>
        <dbReference type="ARBA" id="ARBA00010617"/>
    </source>
</evidence>
<evidence type="ECO:0000256" key="3">
    <source>
        <dbReference type="ARBA" id="ARBA00022723"/>
    </source>
</evidence>
<organism evidence="7 8">
    <name type="scientific">Patellaria atrata CBS 101060</name>
    <dbReference type="NCBI Taxonomy" id="1346257"/>
    <lineage>
        <taxon>Eukaryota</taxon>
        <taxon>Fungi</taxon>
        <taxon>Dikarya</taxon>
        <taxon>Ascomycota</taxon>
        <taxon>Pezizomycotina</taxon>
        <taxon>Dothideomycetes</taxon>
        <taxon>Dothideomycetes incertae sedis</taxon>
        <taxon>Patellariales</taxon>
        <taxon>Patellariaceae</taxon>
        <taxon>Patellaria</taxon>
    </lineage>
</organism>
<reference evidence="7" key="1">
    <citation type="journal article" date="2020" name="Stud. Mycol.">
        <title>101 Dothideomycetes genomes: a test case for predicting lifestyles and emergence of pathogens.</title>
        <authorList>
            <person name="Haridas S."/>
            <person name="Albert R."/>
            <person name="Binder M."/>
            <person name="Bloem J."/>
            <person name="Labutti K."/>
            <person name="Salamov A."/>
            <person name="Andreopoulos B."/>
            <person name="Baker S."/>
            <person name="Barry K."/>
            <person name="Bills G."/>
            <person name="Bluhm B."/>
            <person name="Cannon C."/>
            <person name="Castanera R."/>
            <person name="Culley D."/>
            <person name="Daum C."/>
            <person name="Ezra D."/>
            <person name="Gonzalez J."/>
            <person name="Henrissat B."/>
            <person name="Kuo A."/>
            <person name="Liang C."/>
            <person name="Lipzen A."/>
            <person name="Lutzoni F."/>
            <person name="Magnuson J."/>
            <person name="Mondo S."/>
            <person name="Nolan M."/>
            <person name="Ohm R."/>
            <person name="Pangilinan J."/>
            <person name="Park H.-J."/>
            <person name="Ramirez L."/>
            <person name="Alfaro M."/>
            <person name="Sun H."/>
            <person name="Tritt A."/>
            <person name="Yoshinaga Y."/>
            <person name="Zwiers L.-H."/>
            <person name="Turgeon B."/>
            <person name="Goodwin S."/>
            <person name="Spatafora J."/>
            <person name="Crous P."/>
            <person name="Grigoriev I."/>
        </authorList>
    </citation>
    <scope>NUCLEOTIDE SEQUENCE</scope>
    <source>
        <strain evidence="7">CBS 101060</strain>
    </source>
</reference>
<keyword evidence="3 5" id="KW-0479">Metal-binding</keyword>
<keyword evidence="8" id="KW-1185">Reference proteome</keyword>
<comment type="similarity">
    <text evidence="2">Belongs to the cytochrome P450 family.</text>
</comment>
<dbReference type="Proteomes" id="UP000799429">
    <property type="component" value="Unassembled WGS sequence"/>
</dbReference>
<feature type="transmembrane region" description="Helical" evidence="6">
    <location>
        <begin position="6"/>
        <end position="31"/>
    </location>
</feature>
<evidence type="ECO:0000256" key="6">
    <source>
        <dbReference type="SAM" id="Phobius"/>
    </source>
</evidence>
<feature type="transmembrane region" description="Helical" evidence="6">
    <location>
        <begin position="294"/>
        <end position="312"/>
    </location>
</feature>
<dbReference type="GO" id="GO:0016705">
    <property type="term" value="F:oxidoreductase activity, acting on paired donors, with incorporation or reduction of molecular oxygen"/>
    <property type="evidence" value="ECO:0007669"/>
    <property type="project" value="InterPro"/>
</dbReference>
<proteinExistence type="inferred from homology"/>
<dbReference type="PRINTS" id="PR00465">
    <property type="entry name" value="EP450IV"/>
</dbReference>
<keyword evidence="6" id="KW-1133">Transmembrane helix</keyword>
<gene>
    <name evidence="7" type="ORF">M501DRAFT_1033015</name>
</gene>
<dbReference type="GO" id="GO:0020037">
    <property type="term" value="F:heme binding"/>
    <property type="evidence" value="ECO:0007669"/>
    <property type="project" value="InterPro"/>
</dbReference>
<evidence type="ECO:0000256" key="1">
    <source>
        <dbReference type="ARBA" id="ARBA00001971"/>
    </source>
</evidence>
<dbReference type="InterPro" id="IPR036396">
    <property type="entry name" value="Cyt_P450_sf"/>
</dbReference>
<protein>
    <submittedName>
        <fullName evidence="7">Cytochrome P450</fullName>
    </submittedName>
</protein>
<dbReference type="AlphaFoldDB" id="A0A9P4S6Z7"/>
<evidence type="ECO:0000256" key="4">
    <source>
        <dbReference type="ARBA" id="ARBA00023004"/>
    </source>
</evidence>
<comment type="cofactor">
    <cofactor evidence="1 5">
        <name>heme</name>
        <dbReference type="ChEBI" id="CHEBI:30413"/>
    </cofactor>
</comment>
<dbReference type="GO" id="GO:0004497">
    <property type="term" value="F:monooxygenase activity"/>
    <property type="evidence" value="ECO:0007669"/>
    <property type="project" value="InterPro"/>
</dbReference>
<dbReference type="InterPro" id="IPR053007">
    <property type="entry name" value="CYP450_monoxygenase_sec-met"/>
</dbReference>
<dbReference type="OrthoDB" id="3366823at2759"/>
<sequence length="537" mass="60347">MDDKSFTGAFGLSNTSIIFIFAILGICALHYHFRIRFDPREPPVIHHPVPYVGHIWGMFKYGAKYFQIVNPQNYPIYTLPTLTSRTYITTSPTLASLVQRTHPNLSFYSIILPITQRLCALDEPTMRIVLANANGKPGPEALMPEMHEMITSTLGPGDALRELTGSQVAEMGRLFAPVAEGEEKEVLSLYGFVTDVFTKANAWALYGPQNVFRRDPGLIRDFWTYEGGIVGLLADVVPWVTARKAWLARERLMKAFETYVAEKGYEEASTLIQRRVEMNRRHGFSVKMAGHAELIMLFGVLGNAVPTSFWVVTNIFSRPELLAELRAELEKVVREEEGVRVVSVTALRERCPLLISTMRETMRVIAILASVKYVLEDTLIADKYLLKANSVVQIASGVTHIDENIWGADAKTFNPRRFMAPKPVNGSTEKEVIDRKEPETQQSAVNLPKGVPSAAYRVFGGGSVICPGRHFAQNEIAAFTAMMVLGFDMEEADGGRIRLPEKDEQTVPLSVMKPKKDIQVRMMRREGFENVKWEMEL</sequence>
<evidence type="ECO:0000313" key="8">
    <source>
        <dbReference type="Proteomes" id="UP000799429"/>
    </source>
</evidence>
<dbReference type="InterPro" id="IPR002403">
    <property type="entry name" value="Cyt_P450_E_grp-IV"/>
</dbReference>